<feature type="domain" description="DUF2268" evidence="1">
    <location>
        <begin position="98"/>
        <end position="256"/>
    </location>
</feature>
<evidence type="ECO:0000313" key="2">
    <source>
        <dbReference type="EMBL" id="TDL81962.1"/>
    </source>
</evidence>
<organism evidence="2 3">
    <name type="scientific">Palleronia sediminis</name>
    <dbReference type="NCBI Taxonomy" id="2547833"/>
    <lineage>
        <taxon>Bacteria</taxon>
        <taxon>Pseudomonadati</taxon>
        <taxon>Pseudomonadota</taxon>
        <taxon>Alphaproteobacteria</taxon>
        <taxon>Rhodobacterales</taxon>
        <taxon>Roseobacteraceae</taxon>
        <taxon>Palleronia</taxon>
    </lineage>
</organism>
<dbReference type="OrthoDB" id="69012at2"/>
<dbReference type="AlphaFoldDB" id="A0A4R6AFS8"/>
<keyword evidence="3" id="KW-1185">Reference proteome</keyword>
<accession>A0A4R6AFS8</accession>
<dbReference type="InterPro" id="IPR018728">
    <property type="entry name" value="DUF2268"/>
</dbReference>
<sequence>MRLGRGVDREALEHGLWSVQGRGGRKVARIGRGRKVRVAAARGANQTGAMTASTLHFLDARGRLRTNRAWLARIVKDADSRIRAICDPGPVDIVIRPGTEVVPELGHLGHSPSAGQIFITVDPANPEITRNPNGVFQRSLAHGMHHSMRWDGPGYGRTLGEALVSEGLAGQFAKQAFGPPAAPWEKAYDDDEIDPPMSEALSAWDDPGYDHAEWFYGAGGRARWAGHTLGFRLVGAVLEREGITPAAAANWPAEAFRPKAA</sequence>
<proteinExistence type="predicted"/>
<name>A0A4R6AFS8_9RHOB</name>
<evidence type="ECO:0000259" key="1">
    <source>
        <dbReference type="Pfam" id="PF10026"/>
    </source>
</evidence>
<dbReference type="Proteomes" id="UP000295701">
    <property type="component" value="Unassembled WGS sequence"/>
</dbReference>
<dbReference type="Pfam" id="PF10026">
    <property type="entry name" value="DUF2268"/>
    <property type="match status" value="1"/>
</dbReference>
<protein>
    <submittedName>
        <fullName evidence="2">Peptidase</fullName>
    </submittedName>
</protein>
<evidence type="ECO:0000313" key="3">
    <source>
        <dbReference type="Proteomes" id="UP000295701"/>
    </source>
</evidence>
<gene>
    <name evidence="2" type="ORF">E2L08_04735</name>
</gene>
<comment type="caution">
    <text evidence="2">The sequence shown here is derived from an EMBL/GenBank/DDBJ whole genome shotgun (WGS) entry which is preliminary data.</text>
</comment>
<reference evidence="2 3" key="1">
    <citation type="submission" date="2019-03" db="EMBL/GenBank/DDBJ databases">
        <title>Primorskyibacter sp. SS33 isolated from sediments.</title>
        <authorList>
            <person name="Xunke S."/>
        </authorList>
    </citation>
    <scope>NUCLEOTIDE SEQUENCE [LARGE SCALE GENOMIC DNA]</scope>
    <source>
        <strain evidence="2 3">SS33</strain>
    </source>
</reference>
<dbReference type="EMBL" id="SNAA01000003">
    <property type="protein sequence ID" value="TDL81962.1"/>
    <property type="molecule type" value="Genomic_DNA"/>
</dbReference>